<evidence type="ECO:0000259" key="2">
    <source>
        <dbReference type="Pfam" id="PF07593"/>
    </source>
</evidence>
<proteinExistence type="predicted"/>
<dbReference type="SUPFAM" id="SSF69318">
    <property type="entry name" value="Integrin alpha N-terminal domain"/>
    <property type="match status" value="3"/>
</dbReference>
<dbReference type="InterPro" id="IPR028994">
    <property type="entry name" value="Integrin_alpha_N"/>
</dbReference>
<evidence type="ECO:0000313" key="4">
    <source>
        <dbReference type="Proteomes" id="UP000076404"/>
    </source>
</evidence>
<dbReference type="InterPro" id="IPR013517">
    <property type="entry name" value="FG-GAP"/>
</dbReference>
<protein>
    <recommendedName>
        <fullName evidence="2">ASPIC/UnbV domain-containing protein</fullName>
    </recommendedName>
</protein>
<dbReference type="PANTHER" id="PTHR16026">
    <property type="entry name" value="CARTILAGE ACIDIC PROTEIN 1"/>
    <property type="match status" value="1"/>
</dbReference>
<sequence length="1103" mass="120508">MAVVGCGESTARRAEAPPVDSTLFTQMPSAYTGVRFTNRVVDSQERNVFTYRNFYNGGGVAIGDLTGDGLPEVILTSNQEGPSLYLNEGQFRFRDITDASDFDDAQPWTTGVTLADVNGDGKLDIYVSHAGDGEPATRANTLWINQGLNADSVPTFKEMARQFGIADEGWSTHSAFFDYDRDGDLDLLVINNSPRPVNSFGLRNTRDERHPYGGHHFYRNDGERFTEVSEAAGLFSAEIAFGLGVGVGDVNRDGWPDVYVSNDFFERDYLYLNQQNGTFKEVLDQVMPVSSYFSMGMDIGDVDNDGWPDLYTTDMMPEDEFRIKTTAMYEGWDVYMAKVRDGYHHQLMRNMLQRNNGDGTFSDVGYLTRTAETDWSWSALIADLDLDGRKDVYVTNGLARDVTSQDYVAFLADRTTMEREASGPRVDFMRLINAMSSTPIADYAFRNDGNWTFSNQAATWGLAAPNISSGAAYGDLDGDGALDLIVNNVNAESFVYRNNARTLLKDRHWLQVRLAGEGKNPYAVGARVTVHAGPDLYMQELYPARGFQSSVDYALTFGLGNHTTADSVVILWPNGTRSAATVTAIDTAITIAQRGAADRSPPYVAPAVSPLLVNVTATSGLAFTHAENDYVDFDRERLIPRMLSTEGPALAVGDVNGDGLDDVYVGGAKEQPGALFVQSGNGTFTAVSNAAFVSDAASEDVHALFFDADRDGDRDLYVVSGGNEFSEDSPALQDRLYLNDGRGRFTRAEAALPAALISGSVVAAADVDADGDQDLFVGGRSVPWRYGADPRSQLLLNDGRGRFTDVTANAPGLQNIGMVTDALWHDVDGDRKLDLVVVGEWMPVVVYRSTGSARFERLLAPGLENSEGWWNRIIAADLNGDGRSEFVLGNLGRNSRLHASATEPLTMVVKDFDNNGFVEQIIGMYNGDKQYPLVLRDDLIKAVPPWKARFLNFKDYALQTLDDVIPAAERKEAVVKQAYRFESVVLHRDANGAFRFEALPLDAQMAPVYGIVAQDLNGDGRTDLMLGGNFDGVKPEIGRMAASEGLVLLGADGGGFTALPPSRSGFRVAGQTRGMARVTTRGRSRILVARNNTTPLVFSVERP</sequence>
<reference evidence="3 4" key="2">
    <citation type="journal article" date="2016" name="Environ. Microbiol. Rep.">
        <title>Metagenomic evidence for the presence of phototrophic Gemmatimonadetes bacteria in diverse environments.</title>
        <authorList>
            <person name="Zeng Y."/>
            <person name="Baumbach J."/>
            <person name="Barbosa E.G."/>
            <person name="Azevedo V."/>
            <person name="Zhang C."/>
            <person name="Koblizek M."/>
        </authorList>
    </citation>
    <scope>NUCLEOTIDE SEQUENCE [LARGE SCALE GENOMIC DNA]</scope>
    <source>
        <strain evidence="3 4">AP64</strain>
    </source>
</reference>
<dbReference type="Proteomes" id="UP000076404">
    <property type="component" value="Chromosome"/>
</dbReference>
<gene>
    <name evidence="3" type="ORF">GEMMAAP_02780</name>
</gene>
<dbReference type="Pfam" id="PF13517">
    <property type="entry name" value="FG-GAP_3"/>
    <property type="match status" value="6"/>
</dbReference>
<dbReference type="STRING" id="1379270.GEMMAAP_02780"/>
<evidence type="ECO:0000313" key="3">
    <source>
        <dbReference type="EMBL" id="AMW06500.1"/>
    </source>
</evidence>
<dbReference type="AlphaFoldDB" id="A0A143BPS0"/>
<name>A0A143BPS0_9BACT</name>
<dbReference type="PANTHER" id="PTHR16026:SF0">
    <property type="entry name" value="CARTILAGE ACIDIC PROTEIN 1"/>
    <property type="match status" value="1"/>
</dbReference>
<organism evidence="3 4">
    <name type="scientific">Gemmatimonas phototrophica</name>
    <dbReference type="NCBI Taxonomy" id="1379270"/>
    <lineage>
        <taxon>Bacteria</taxon>
        <taxon>Pseudomonadati</taxon>
        <taxon>Gemmatimonadota</taxon>
        <taxon>Gemmatimonadia</taxon>
        <taxon>Gemmatimonadales</taxon>
        <taxon>Gemmatimonadaceae</taxon>
        <taxon>Gemmatimonas</taxon>
    </lineage>
</organism>
<keyword evidence="1" id="KW-0732">Signal</keyword>
<reference evidence="3 4" key="1">
    <citation type="journal article" date="2014" name="Proc. Natl. Acad. Sci. U.S.A.">
        <title>Functional type 2 photosynthetic reaction centers found in the rare bacterial phylum Gemmatimonadetes.</title>
        <authorList>
            <person name="Zeng Y."/>
            <person name="Feng F."/>
            <person name="Medova H."/>
            <person name="Dean J."/>
            <person name="Koblizek M."/>
        </authorList>
    </citation>
    <scope>NUCLEOTIDE SEQUENCE [LARGE SCALE GENOMIC DNA]</scope>
    <source>
        <strain evidence="3 4">AP64</strain>
    </source>
</reference>
<feature type="domain" description="ASPIC/UnbV" evidence="2">
    <location>
        <begin position="523"/>
        <end position="588"/>
    </location>
</feature>
<dbReference type="eggNOG" id="COG4888">
    <property type="taxonomic scope" value="Bacteria"/>
</dbReference>
<dbReference type="Gene3D" id="2.130.10.130">
    <property type="entry name" value="Integrin alpha, N-terminal"/>
    <property type="match status" value="5"/>
</dbReference>
<dbReference type="InterPro" id="IPR011519">
    <property type="entry name" value="UnbV_ASPIC"/>
</dbReference>
<keyword evidence="4" id="KW-1185">Reference proteome</keyword>
<accession>A0A143BPS0</accession>
<dbReference type="Pfam" id="PF07593">
    <property type="entry name" value="UnbV_ASPIC"/>
    <property type="match status" value="1"/>
</dbReference>
<dbReference type="KEGG" id="gph:GEMMAAP_02780"/>
<dbReference type="InterPro" id="IPR027039">
    <property type="entry name" value="Crtac1"/>
</dbReference>
<evidence type="ECO:0000256" key="1">
    <source>
        <dbReference type="ARBA" id="ARBA00022729"/>
    </source>
</evidence>
<dbReference type="EMBL" id="CP011454">
    <property type="protein sequence ID" value="AMW06500.1"/>
    <property type="molecule type" value="Genomic_DNA"/>
</dbReference>